<dbReference type="GO" id="GO:0005886">
    <property type="term" value="C:plasma membrane"/>
    <property type="evidence" value="ECO:0007669"/>
    <property type="project" value="UniProtKB-SubCell"/>
</dbReference>
<dbReference type="CDD" id="cd09160">
    <property type="entry name" value="PLDc_SMU_988_like_2"/>
    <property type="match status" value="1"/>
</dbReference>
<evidence type="ECO:0000256" key="6">
    <source>
        <dbReference type="ARBA" id="ARBA00022737"/>
    </source>
</evidence>
<dbReference type="InterPro" id="IPR025202">
    <property type="entry name" value="PLD-like_dom"/>
</dbReference>
<dbReference type="GO" id="GO:0032049">
    <property type="term" value="P:cardiolipin biosynthetic process"/>
    <property type="evidence" value="ECO:0007669"/>
    <property type="project" value="UniProtKB-UniRule"/>
</dbReference>
<evidence type="ECO:0000256" key="13">
    <source>
        <dbReference type="SAM" id="Phobius"/>
    </source>
</evidence>
<dbReference type="InterPro" id="IPR001736">
    <property type="entry name" value="PLipase_D/transphosphatidylase"/>
</dbReference>
<keyword evidence="7 13" id="KW-1133">Transmembrane helix</keyword>
<evidence type="ECO:0000259" key="14">
    <source>
        <dbReference type="PROSITE" id="PS50035"/>
    </source>
</evidence>
<accession>A0A9D0ZER6</accession>
<dbReference type="PROSITE" id="PS50035">
    <property type="entry name" value="PLD"/>
    <property type="match status" value="2"/>
</dbReference>
<evidence type="ECO:0000313" key="15">
    <source>
        <dbReference type="EMBL" id="HIQ79093.1"/>
    </source>
</evidence>
<evidence type="ECO:0000256" key="5">
    <source>
        <dbReference type="ARBA" id="ARBA00022692"/>
    </source>
</evidence>
<evidence type="ECO:0000256" key="11">
    <source>
        <dbReference type="ARBA" id="ARBA00023264"/>
    </source>
</evidence>
<sequence length="511" mass="58241">MARLLKFLFSRLTVVAVLMLLQVGVLVAALAYFGSNYARFQFVSVVLSIIAIIFIINQNISPAFKIAWILPIAFLPVFGIPLYILFAKKPLPERKRSRMEGVLRRYSAAMATVHSESVELEREDVDAAMQSRYLERAASAPVFTGTDAEYFSPGERLYEAMLDRLRAAKRYIFLEYYIIESGEMWDSILEILKQKVLEGVDVRLMYDDMGCIITLPNNYYRQMERLGIKCCTFHRLQPVLTGTINNRDHRKICVIDGEVAFTGGVNLADEYINRKVRFGHWLDSGVMVHGPAAYSFALMYLAMWDDLRREDDDPADFLPSPGAFEGLEGQGYVQPYTDTPVDEEPVGETAYINMLSRAKRSVYICTPYLIIDSELSRALESAAKSGLDVKLITPGVPDKRLVYAVTRSYYGQLLRAGVKIYEYTPGFIHSKTMVCDGEYGICGTINLDYRSLYLHHECAVWMFRTRAVEQMRRVFDDTLAKSAEVTLDAVRRRAWYVKIVQSLLRIFSPLL</sequence>
<evidence type="ECO:0000256" key="12">
    <source>
        <dbReference type="NCBIfam" id="TIGR04265"/>
    </source>
</evidence>
<dbReference type="Pfam" id="PF13396">
    <property type="entry name" value="PLDc_N"/>
    <property type="match status" value="1"/>
</dbReference>
<evidence type="ECO:0000256" key="7">
    <source>
        <dbReference type="ARBA" id="ARBA00022989"/>
    </source>
</evidence>
<organism evidence="15 16">
    <name type="scientific">Candidatus Scatomorpha intestinavium</name>
    <dbReference type="NCBI Taxonomy" id="2840922"/>
    <lineage>
        <taxon>Bacteria</taxon>
        <taxon>Bacillati</taxon>
        <taxon>Bacillota</taxon>
        <taxon>Clostridia</taxon>
        <taxon>Eubacteriales</taxon>
        <taxon>Candidatus Scatomorpha</taxon>
    </lineage>
</organism>
<dbReference type="GO" id="GO:0008808">
    <property type="term" value="F:cardiolipin synthase activity"/>
    <property type="evidence" value="ECO:0007669"/>
    <property type="project" value="UniProtKB-UniRule"/>
</dbReference>
<dbReference type="EMBL" id="DVGA01000076">
    <property type="protein sequence ID" value="HIQ79093.1"/>
    <property type="molecule type" value="Genomic_DNA"/>
</dbReference>
<gene>
    <name evidence="15" type="primary">cls</name>
    <name evidence="15" type="ORF">IAB77_07530</name>
</gene>
<feature type="transmembrane region" description="Helical" evidence="13">
    <location>
        <begin position="12"/>
        <end position="33"/>
    </location>
</feature>
<dbReference type="InterPro" id="IPR022924">
    <property type="entry name" value="Cardiolipin_synthase"/>
</dbReference>
<keyword evidence="4" id="KW-0808">Transferase</keyword>
<keyword evidence="9 13" id="KW-0472">Membrane</keyword>
<dbReference type="EC" id="2.7.8.-" evidence="12"/>
<dbReference type="CDD" id="cd09154">
    <property type="entry name" value="PLDc_SMU_988_like_1"/>
    <property type="match status" value="1"/>
</dbReference>
<feature type="domain" description="PLD phosphodiesterase" evidence="14">
    <location>
        <begin position="424"/>
        <end position="451"/>
    </location>
</feature>
<dbReference type="AlphaFoldDB" id="A0A9D0ZER6"/>
<keyword evidence="8" id="KW-0443">Lipid metabolism</keyword>
<evidence type="ECO:0000256" key="2">
    <source>
        <dbReference type="ARBA" id="ARBA00022475"/>
    </source>
</evidence>
<dbReference type="SUPFAM" id="SSF56024">
    <property type="entry name" value="Phospholipase D/nuclease"/>
    <property type="match status" value="2"/>
</dbReference>
<comment type="caution">
    <text evidence="15">The sequence shown here is derived from an EMBL/GenBank/DDBJ whole genome shotgun (WGS) entry which is preliminary data.</text>
</comment>
<evidence type="ECO:0000256" key="4">
    <source>
        <dbReference type="ARBA" id="ARBA00022679"/>
    </source>
</evidence>
<evidence type="ECO:0000256" key="1">
    <source>
        <dbReference type="ARBA" id="ARBA00004651"/>
    </source>
</evidence>
<dbReference type="NCBIfam" id="TIGR04265">
    <property type="entry name" value="bac_cardiolipin"/>
    <property type="match status" value="1"/>
</dbReference>
<reference evidence="15" key="1">
    <citation type="submission" date="2020-10" db="EMBL/GenBank/DDBJ databases">
        <authorList>
            <person name="Gilroy R."/>
        </authorList>
    </citation>
    <scope>NUCLEOTIDE SEQUENCE</scope>
    <source>
        <strain evidence="15">ChiBcolR7-354</strain>
    </source>
</reference>
<comment type="subcellular location">
    <subcellularLocation>
        <location evidence="1">Cell membrane</location>
        <topology evidence="1">Multi-pass membrane protein</topology>
    </subcellularLocation>
</comment>
<evidence type="ECO:0000256" key="9">
    <source>
        <dbReference type="ARBA" id="ARBA00023136"/>
    </source>
</evidence>
<dbReference type="PANTHER" id="PTHR21248">
    <property type="entry name" value="CARDIOLIPIN SYNTHASE"/>
    <property type="match status" value="1"/>
</dbReference>
<feature type="domain" description="PLD phosphodiesterase" evidence="14">
    <location>
        <begin position="244"/>
        <end position="271"/>
    </location>
</feature>
<keyword evidence="3" id="KW-0444">Lipid biosynthesis</keyword>
<dbReference type="InterPro" id="IPR027379">
    <property type="entry name" value="CLS_N"/>
</dbReference>
<feature type="transmembrane region" description="Helical" evidence="13">
    <location>
        <begin position="40"/>
        <end position="60"/>
    </location>
</feature>
<keyword evidence="5 13" id="KW-0812">Transmembrane</keyword>
<keyword evidence="2" id="KW-1003">Cell membrane</keyword>
<evidence type="ECO:0000256" key="8">
    <source>
        <dbReference type="ARBA" id="ARBA00023098"/>
    </source>
</evidence>
<evidence type="ECO:0000256" key="10">
    <source>
        <dbReference type="ARBA" id="ARBA00023209"/>
    </source>
</evidence>
<keyword evidence="10" id="KW-0594">Phospholipid biosynthesis</keyword>
<evidence type="ECO:0000313" key="16">
    <source>
        <dbReference type="Proteomes" id="UP000824262"/>
    </source>
</evidence>
<dbReference type="Pfam" id="PF13091">
    <property type="entry name" value="PLDc_2"/>
    <property type="match status" value="2"/>
</dbReference>
<feature type="transmembrane region" description="Helical" evidence="13">
    <location>
        <begin position="66"/>
        <end position="86"/>
    </location>
</feature>
<dbReference type="Gene3D" id="3.30.870.10">
    <property type="entry name" value="Endonuclease Chain A"/>
    <property type="match status" value="2"/>
</dbReference>
<dbReference type="PANTHER" id="PTHR21248:SF22">
    <property type="entry name" value="PHOSPHOLIPASE D"/>
    <property type="match status" value="1"/>
</dbReference>
<reference evidence="15" key="2">
    <citation type="journal article" date="2021" name="PeerJ">
        <title>Extensive microbial diversity within the chicken gut microbiome revealed by metagenomics and culture.</title>
        <authorList>
            <person name="Gilroy R."/>
            <person name="Ravi A."/>
            <person name="Getino M."/>
            <person name="Pursley I."/>
            <person name="Horton D.L."/>
            <person name="Alikhan N.F."/>
            <person name="Baker D."/>
            <person name="Gharbi K."/>
            <person name="Hall N."/>
            <person name="Watson M."/>
            <person name="Adriaenssens E.M."/>
            <person name="Foster-Nyarko E."/>
            <person name="Jarju S."/>
            <person name="Secka A."/>
            <person name="Antonio M."/>
            <person name="Oren A."/>
            <person name="Chaudhuri R.R."/>
            <person name="La Ragione R."/>
            <person name="Hildebrand F."/>
            <person name="Pallen M.J."/>
        </authorList>
    </citation>
    <scope>NUCLEOTIDE SEQUENCE</scope>
    <source>
        <strain evidence="15">ChiBcolR7-354</strain>
    </source>
</reference>
<proteinExistence type="predicted"/>
<dbReference type="Proteomes" id="UP000824262">
    <property type="component" value="Unassembled WGS sequence"/>
</dbReference>
<protein>
    <recommendedName>
        <fullName evidence="12">Cardiolipin synthase</fullName>
        <ecNumber evidence="12">2.7.8.-</ecNumber>
    </recommendedName>
</protein>
<evidence type="ECO:0000256" key="3">
    <source>
        <dbReference type="ARBA" id="ARBA00022516"/>
    </source>
</evidence>
<name>A0A9D0ZER6_9FIRM</name>
<dbReference type="SMART" id="SM00155">
    <property type="entry name" value="PLDc"/>
    <property type="match status" value="2"/>
</dbReference>
<keyword evidence="6" id="KW-0677">Repeat</keyword>
<keyword evidence="11" id="KW-1208">Phospholipid metabolism</keyword>